<gene>
    <name evidence="5" type="primary">hypD</name>
    <name evidence="5" type="ORF">D0544_00665</name>
</gene>
<dbReference type="Gene3D" id="6.10.20.100">
    <property type="match status" value="1"/>
</dbReference>
<dbReference type="GO" id="GO:0051539">
    <property type="term" value="F:4 iron, 4 sulfur cluster binding"/>
    <property type="evidence" value="ECO:0007669"/>
    <property type="project" value="TreeGrafter"/>
</dbReference>
<dbReference type="AlphaFoldDB" id="A0A3P3VP18"/>
<evidence type="ECO:0000313" key="5">
    <source>
        <dbReference type="EMBL" id="RRJ83668.1"/>
    </source>
</evidence>
<dbReference type="InterPro" id="IPR002780">
    <property type="entry name" value="Hyd_form_HypD"/>
</dbReference>
<keyword evidence="6" id="KW-1185">Reference proteome</keyword>
<name>A0A3P3VP18_9GAMM</name>
<dbReference type="PIRSF" id="PIRSF005622">
    <property type="entry name" value="Hydrgn_mat_hypD"/>
    <property type="match status" value="1"/>
</dbReference>
<dbReference type="Proteomes" id="UP000280792">
    <property type="component" value="Unassembled WGS sequence"/>
</dbReference>
<dbReference type="EMBL" id="QWEZ01000001">
    <property type="protein sequence ID" value="RRJ83668.1"/>
    <property type="molecule type" value="Genomic_DNA"/>
</dbReference>
<evidence type="ECO:0000256" key="4">
    <source>
        <dbReference type="PIRNR" id="PIRNR005622"/>
    </source>
</evidence>
<reference evidence="5 6" key="2">
    <citation type="submission" date="2018-12" db="EMBL/GenBank/DDBJ databases">
        <title>Simiduia agarivorans gen. nov., sp. nov., a marine, agarolytic bacterium isolated from shallow coastal water from Keelung, Taiwan.</title>
        <authorList>
            <person name="Shieh W.Y."/>
        </authorList>
    </citation>
    <scope>NUCLEOTIDE SEQUENCE [LARGE SCALE GENOMIC DNA]</scope>
    <source>
        <strain evidence="5 6">GTF-13</strain>
    </source>
</reference>
<evidence type="ECO:0000256" key="1">
    <source>
        <dbReference type="ARBA" id="ARBA00007888"/>
    </source>
</evidence>
<evidence type="ECO:0000256" key="2">
    <source>
        <dbReference type="ARBA" id="ARBA00022723"/>
    </source>
</evidence>
<comment type="caution">
    <text evidence="5">The sequence shown here is derived from an EMBL/GenBank/DDBJ whole genome shotgun (WGS) entry which is preliminary data.</text>
</comment>
<dbReference type="InterPro" id="IPR042244">
    <property type="entry name" value="HypD_2_sf"/>
</dbReference>
<dbReference type="GO" id="GO:0051604">
    <property type="term" value="P:protein maturation"/>
    <property type="evidence" value="ECO:0007669"/>
    <property type="project" value="TreeGrafter"/>
</dbReference>
<dbReference type="GO" id="GO:0070025">
    <property type="term" value="F:carbon monoxide binding"/>
    <property type="evidence" value="ECO:0007669"/>
    <property type="project" value="TreeGrafter"/>
</dbReference>
<evidence type="ECO:0000256" key="3">
    <source>
        <dbReference type="ARBA" id="ARBA00023004"/>
    </source>
</evidence>
<proteinExistence type="inferred from homology"/>
<organism evidence="5 6">
    <name type="scientific">Aestuariirhabdus litorea</name>
    <dbReference type="NCBI Taxonomy" id="2528527"/>
    <lineage>
        <taxon>Bacteria</taxon>
        <taxon>Pseudomonadati</taxon>
        <taxon>Pseudomonadota</taxon>
        <taxon>Gammaproteobacteria</taxon>
        <taxon>Oceanospirillales</taxon>
        <taxon>Aestuariirhabdaceae</taxon>
        <taxon>Aestuariirhabdus</taxon>
    </lineage>
</organism>
<dbReference type="GO" id="GO:0005506">
    <property type="term" value="F:iron ion binding"/>
    <property type="evidence" value="ECO:0007669"/>
    <property type="project" value="TreeGrafter"/>
</dbReference>
<accession>A0A3P3VP18</accession>
<dbReference type="RefSeq" id="WP_125013853.1">
    <property type="nucleotide sequence ID" value="NZ_QWEZ01000001.1"/>
</dbReference>
<sequence>MKYVDEFRDGQLAQELAQKIKREVQPGRQYHLMEFCGGHTHAIFRYGIPDLLPPEVKMIHGPGCPVCVLPIVRIDSAIELAMDHGVILCTYGDMMRVPGSRKMSLLKAKAEGADVRMVYSTLDALALARQNPEREVVFFAIGFETTTPPTAMAIQQAERLGIKNFSVFCNHVLTPSAISTILESPEVRELGTLPLDGFVGPAHVSTVIGSQPYEYFAEEYQSPVVIAGFEPLDVLQAILMLVRQINEGRAEVENEFTRAVSRDGNLKAKRIVADTFEMRREFEWRGLGMVPYSGLKIKARFAAFDAEKRFTLKRRSARENKACECPAILRGVKTPRDCKLFGTVCTPENPIGSCMVSSEGACAAHYSYGRYRDHLAADTPSNLIQKSEA</sequence>
<dbReference type="InterPro" id="IPR042243">
    <property type="entry name" value="HypD_1"/>
</dbReference>
<keyword evidence="2" id="KW-0479">Metal-binding</keyword>
<protein>
    <recommendedName>
        <fullName evidence="4">Hydrogenase maturation factor</fullName>
    </recommendedName>
</protein>
<dbReference type="PANTHER" id="PTHR30149">
    <property type="entry name" value="HYDROGENASE PROTEIN ASSEMBLY PROTEIN HYPD"/>
    <property type="match status" value="1"/>
</dbReference>
<dbReference type="Gene3D" id="3.40.50.11740">
    <property type="entry name" value="HypD, alpha/beta domain 2"/>
    <property type="match status" value="2"/>
</dbReference>
<dbReference type="PANTHER" id="PTHR30149:SF0">
    <property type="entry name" value="HYDROGENASE MATURATION FACTOR HYPD"/>
    <property type="match status" value="1"/>
</dbReference>
<reference evidence="5 6" key="1">
    <citation type="submission" date="2018-08" db="EMBL/GenBank/DDBJ databases">
        <authorList>
            <person name="Khan S.A."/>
        </authorList>
    </citation>
    <scope>NUCLEOTIDE SEQUENCE [LARGE SCALE GENOMIC DNA]</scope>
    <source>
        <strain evidence="5 6">GTF-13</strain>
    </source>
</reference>
<dbReference type="NCBIfam" id="TIGR00075">
    <property type="entry name" value="hypD"/>
    <property type="match status" value="1"/>
</dbReference>
<comment type="similarity">
    <text evidence="1 4">Belongs to the HypD family.</text>
</comment>
<dbReference type="Pfam" id="PF01924">
    <property type="entry name" value="HypD"/>
    <property type="match status" value="1"/>
</dbReference>
<keyword evidence="3" id="KW-0408">Iron</keyword>
<evidence type="ECO:0000313" key="6">
    <source>
        <dbReference type="Proteomes" id="UP000280792"/>
    </source>
</evidence>